<evidence type="ECO:0000256" key="1">
    <source>
        <dbReference type="SAM" id="MobiDB-lite"/>
    </source>
</evidence>
<feature type="region of interest" description="Disordered" evidence="1">
    <location>
        <begin position="36"/>
        <end position="55"/>
    </location>
</feature>
<feature type="non-terminal residue" evidence="2">
    <location>
        <position position="55"/>
    </location>
</feature>
<accession>A0A3B0YSE1</accession>
<proteinExistence type="predicted"/>
<dbReference type="AlphaFoldDB" id="A0A3B0YSE1"/>
<organism evidence="2">
    <name type="scientific">hydrothermal vent metagenome</name>
    <dbReference type="NCBI Taxonomy" id="652676"/>
    <lineage>
        <taxon>unclassified sequences</taxon>
        <taxon>metagenomes</taxon>
        <taxon>ecological metagenomes</taxon>
    </lineage>
</organism>
<reference evidence="2" key="1">
    <citation type="submission" date="2018-06" db="EMBL/GenBank/DDBJ databases">
        <authorList>
            <person name="Zhirakovskaya E."/>
        </authorList>
    </citation>
    <scope>NUCLEOTIDE SEQUENCE</scope>
</reference>
<feature type="compositionally biased region" description="Basic and acidic residues" evidence="1">
    <location>
        <begin position="36"/>
        <end position="45"/>
    </location>
</feature>
<name>A0A3B0YSE1_9ZZZZ</name>
<gene>
    <name evidence="2" type="ORF">MNBD_GAMMA14-2365</name>
</gene>
<dbReference type="EMBL" id="UOFM01000466">
    <property type="protein sequence ID" value="VAW82391.1"/>
    <property type="molecule type" value="Genomic_DNA"/>
</dbReference>
<evidence type="ECO:0000313" key="2">
    <source>
        <dbReference type="EMBL" id="VAW82391.1"/>
    </source>
</evidence>
<protein>
    <submittedName>
        <fullName evidence="2">Uncharacterized protein</fullName>
    </submittedName>
</protein>
<sequence>MIRSDRCNRLIVTKTLHTTLLLSALAIGTVDAGGIRERMRPDPVRDTTVTEAQAV</sequence>